<feature type="non-terminal residue" evidence="1">
    <location>
        <position position="362"/>
    </location>
</feature>
<reference evidence="1" key="1">
    <citation type="submission" date="2018-05" db="EMBL/GenBank/DDBJ databases">
        <authorList>
            <person name="Lanie J.A."/>
            <person name="Ng W.-L."/>
            <person name="Kazmierczak K.M."/>
            <person name="Andrzejewski T.M."/>
            <person name="Davidsen T.M."/>
            <person name="Wayne K.J."/>
            <person name="Tettelin H."/>
            <person name="Glass J.I."/>
            <person name="Rusch D."/>
            <person name="Podicherti R."/>
            <person name="Tsui H.-C.T."/>
            <person name="Winkler M.E."/>
        </authorList>
    </citation>
    <scope>NUCLEOTIDE SEQUENCE</scope>
</reference>
<dbReference type="AlphaFoldDB" id="A0A382JYP5"/>
<evidence type="ECO:0000313" key="1">
    <source>
        <dbReference type="EMBL" id="SVC17654.1"/>
    </source>
</evidence>
<organism evidence="1">
    <name type="scientific">marine metagenome</name>
    <dbReference type="NCBI Taxonomy" id="408172"/>
    <lineage>
        <taxon>unclassified sequences</taxon>
        <taxon>metagenomes</taxon>
        <taxon>ecological metagenomes</taxon>
    </lineage>
</organism>
<proteinExistence type="predicted"/>
<dbReference type="EMBL" id="UINC01077486">
    <property type="protein sequence ID" value="SVC17654.1"/>
    <property type="molecule type" value="Genomic_DNA"/>
</dbReference>
<gene>
    <name evidence="1" type="ORF">METZ01_LOCUS270508</name>
</gene>
<accession>A0A382JYP5</accession>
<name>A0A382JYP5_9ZZZZ</name>
<protein>
    <submittedName>
        <fullName evidence="1">Uncharacterized protein</fullName>
    </submittedName>
</protein>
<sequence length="362" mass="38763">MNNIRINLVAVLILCGLIHAQDFTGNYEVNYIDVNYIVTVRDTVQQDANGDDFTLETDALADYSIYMGWPMADDDEGWVDYPLITFEPGDTAGALANYFPTPEWLAAAGIALNVDLNTNGNFTINEGSTYPTTNLVDCVTVPSIPGVSENGTWTDGGFDGITNDTDHSYTIGWGIVESGVFAHFIAPDLGNWTYGTEYGFGTENESWGRLISYYDDTWTNSLGVDIYWQAIDGPASGLGVVDPTDTLYTPETEGSLNSIYGTATVPGDSITILLAAAAAANYGLTINVPADNPPYMFGGEGGAGTGTTDLRWGYVFDPSGDLIGGGDGELFSGDEGLQFTGYYLTYNFLNTALAIQEGVEDA</sequence>